<gene>
    <name evidence="7" type="ORF">Mal48_36200</name>
</gene>
<dbReference type="EMBL" id="CP036267">
    <property type="protein sequence ID" value="QDT34360.1"/>
    <property type="molecule type" value="Genomic_DNA"/>
</dbReference>
<keyword evidence="3" id="KW-0479">Metal-binding</keyword>
<dbReference type="Gene3D" id="3.40.30.10">
    <property type="entry name" value="Glutaredoxin"/>
    <property type="match status" value="1"/>
</dbReference>
<evidence type="ECO:0000256" key="4">
    <source>
        <dbReference type="PIRSR" id="PIRSR603782-2"/>
    </source>
</evidence>
<keyword evidence="4" id="KW-1015">Disulfide bond</keyword>
<keyword evidence="2 3" id="KW-0186">Copper</keyword>
<dbReference type="PANTHER" id="PTHR37692">
    <property type="entry name" value="HYPOTHETICAL MEMBRANE SPANNING PROTEIN"/>
    <property type="match status" value="1"/>
</dbReference>
<feature type="disulfide bond" description="Redox-active" evidence="4">
    <location>
        <begin position="112"/>
        <end position="116"/>
    </location>
</feature>
<dbReference type="AlphaFoldDB" id="A0A517QRV9"/>
<protein>
    <recommendedName>
        <fullName evidence="6">Thioredoxin domain-containing protein</fullName>
    </recommendedName>
</protein>
<accession>A0A517QRV9</accession>
<dbReference type="InterPro" id="IPR007352">
    <property type="entry name" value="DUF420"/>
</dbReference>
<dbReference type="PANTHER" id="PTHR37692:SF1">
    <property type="entry name" value="DUF420 DOMAIN-CONTAINING PROTEIN"/>
    <property type="match status" value="1"/>
</dbReference>
<comment type="similarity">
    <text evidence="1">Belongs to the SCO1/2 family.</text>
</comment>
<dbReference type="InterPro" id="IPR036249">
    <property type="entry name" value="Thioredoxin-like_sf"/>
</dbReference>
<feature type="binding site" evidence="3">
    <location>
        <position position="112"/>
    </location>
    <ligand>
        <name>Cu cation</name>
        <dbReference type="ChEBI" id="CHEBI:23378"/>
    </ligand>
</feature>
<dbReference type="InterPro" id="IPR003782">
    <property type="entry name" value="SCO1/SenC"/>
</dbReference>
<feature type="transmembrane region" description="Helical" evidence="5">
    <location>
        <begin position="288"/>
        <end position="305"/>
    </location>
</feature>
<keyword evidence="5" id="KW-0812">Transmembrane</keyword>
<feature type="binding site" evidence="3">
    <location>
        <position position="116"/>
    </location>
    <ligand>
        <name>Cu cation</name>
        <dbReference type="ChEBI" id="CHEBI:23378"/>
    </ligand>
</feature>
<evidence type="ECO:0000256" key="2">
    <source>
        <dbReference type="ARBA" id="ARBA00023008"/>
    </source>
</evidence>
<feature type="transmembrane region" description="Helical" evidence="5">
    <location>
        <begin position="358"/>
        <end position="379"/>
    </location>
</feature>
<dbReference type="SUPFAM" id="SSF52833">
    <property type="entry name" value="Thioredoxin-like"/>
    <property type="match status" value="1"/>
</dbReference>
<dbReference type="PROSITE" id="PS51352">
    <property type="entry name" value="THIOREDOXIN_2"/>
    <property type="match status" value="1"/>
</dbReference>
<name>A0A517QRV9_9PLAN</name>
<feature type="domain" description="Thioredoxin" evidence="6">
    <location>
        <begin position="74"/>
        <end position="255"/>
    </location>
</feature>
<evidence type="ECO:0000313" key="7">
    <source>
        <dbReference type="EMBL" id="QDT34360.1"/>
    </source>
</evidence>
<feature type="transmembrane region" description="Helical" evidence="5">
    <location>
        <begin position="400"/>
        <end position="418"/>
    </location>
</feature>
<dbReference type="Pfam" id="PF04238">
    <property type="entry name" value="DUF420"/>
    <property type="match status" value="1"/>
</dbReference>
<dbReference type="OrthoDB" id="9811998at2"/>
<keyword evidence="5" id="KW-1133">Transmembrane helix</keyword>
<reference evidence="7 8" key="1">
    <citation type="submission" date="2019-02" db="EMBL/GenBank/DDBJ databases">
        <title>Deep-cultivation of Planctomycetes and their phenomic and genomic characterization uncovers novel biology.</title>
        <authorList>
            <person name="Wiegand S."/>
            <person name="Jogler M."/>
            <person name="Boedeker C."/>
            <person name="Pinto D."/>
            <person name="Vollmers J."/>
            <person name="Rivas-Marin E."/>
            <person name="Kohn T."/>
            <person name="Peeters S.H."/>
            <person name="Heuer A."/>
            <person name="Rast P."/>
            <person name="Oberbeckmann S."/>
            <person name="Bunk B."/>
            <person name="Jeske O."/>
            <person name="Meyerdierks A."/>
            <person name="Storesund J.E."/>
            <person name="Kallscheuer N."/>
            <person name="Luecker S."/>
            <person name="Lage O.M."/>
            <person name="Pohl T."/>
            <person name="Merkel B.J."/>
            <person name="Hornburger P."/>
            <person name="Mueller R.-W."/>
            <person name="Bruemmer F."/>
            <person name="Labrenz M."/>
            <person name="Spormann A.M."/>
            <person name="Op den Camp H."/>
            <person name="Overmann J."/>
            <person name="Amann R."/>
            <person name="Jetten M.S.M."/>
            <person name="Mascher T."/>
            <person name="Medema M.H."/>
            <person name="Devos D.P."/>
            <person name="Kaster A.-K."/>
            <person name="Ovreas L."/>
            <person name="Rohde M."/>
            <person name="Galperin M.Y."/>
            <person name="Jogler C."/>
        </authorList>
    </citation>
    <scope>NUCLEOTIDE SEQUENCE [LARGE SCALE GENOMIC DNA]</scope>
    <source>
        <strain evidence="7 8">Mal48</strain>
    </source>
</reference>
<dbReference type="Proteomes" id="UP000315724">
    <property type="component" value="Chromosome"/>
</dbReference>
<dbReference type="Pfam" id="PF02630">
    <property type="entry name" value="SCO1-SenC"/>
    <property type="match status" value="1"/>
</dbReference>
<evidence type="ECO:0000313" key="8">
    <source>
        <dbReference type="Proteomes" id="UP000315724"/>
    </source>
</evidence>
<dbReference type="InterPro" id="IPR013766">
    <property type="entry name" value="Thioredoxin_domain"/>
</dbReference>
<dbReference type="KEGG" id="tpol:Mal48_36200"/>
<dbReference type="GO" id="GO:0046872">
    <property type="term" value="F:metal ion binding"/>
    <property type="evidence" value="ECO:0007669"/>
    <property type="project" value="UniProtKB-KW"/>
</dbReference>
<feature type="transmembrane region" description="Helical" evidence="5">
    <location>
        <begin position="317"/>
        <end position="338"/>
    </location>
</feature>
<keyword evidence="8" id="KW-1185">Reference proteome</keyword>
<evidence type="ECO:0000256" key="3">
    <source>
        <dbReference type="PIRSR" id="PIRSR603782-1"/>
    </source>
</evidence>
<proteinExistence type="inferred from homology"/>
<evidence type="ECO:0000259" key="6">
    <source>
        <dbReference type="PROSITE" id="PS51352"/>
    </source>
</evidence>
<dbReference type="CDD" id="cd02968">
    <property type="entry name" value="SCO"/>
    <property type="match status" value="1"/>
</dbReference>
<organism evidence="7 8">
    <name type="scientific">Thalassoglobus polymorphus</name>
    <dbReference type="NCBI Taxonomy" id="2527994"/>
    <lineage>
        <taxon>Bacteria</taxon>
        <taxon>Pseudomonadati</taxon>
        <taxon>Planctomycetota</taxon>
        <taxon>Planctomycetia</taxon>
        <taxon>Planctomycetales</taxon>
        <taxon>Planctomycetaceae</taxon>
        <taxon>Thalassoglobus</taxon>
    </lineage>
</organism>
<evidence type="ECO:0000256" key="1">
    <source>
        <dbReference type="ARBA" id="ARBA00010996"/>
    </source>
</evidence>
<feature type="binding site" evidence="3">
    <location>
        <position position="204"/>
    </location>
    <ligand>
        <name>Cu cation</name>
        <dbReference type="ChEBI" id="CHEBI:23378"/>
    </ligand>
</feature>
<evidence type="ECO:0000256" key="5">
    <source>
        <dbReference type="SAM" id="Phobius"/>
    </source>
</evidence>
<sequence length="420" mass="48282">MIGYFNENRRIMNSPRWQVLSLSLVAFCLLASMTCEELFAQNETPAELPENQVLEPGDTLPLTYRRSAYDQPQVWNPDEVDDFTLVDQTGQEFTKEDLLGKPWIVNFIFAQCPHQCPMTSRMMMEFDKTVSDVDMRMVTITVNPEEDTVEIMRKYADIWEADPKRWLFATGDPVQVWKLIREGFKVTAWENVGTARQPGMEFAHDNNIIHVDAAGKILGRYNSIDPKEMSVLRRVLKGDIETPDEFRPVVIEAREAQQATVLEYMKKVKADPLAKLPYWAKRLPATNAMLNALATLLLMLGFTAIKAKLTSLHKKLMLYAFGVSCLFLISYLVYHFALYQYAGVRGKPFEQTGTIRTVYFSILISHVILAAMVPVLALVTITKGLRQNWESHRKWAKVTFPIWLYVSITGVIIYWMLYKL</sequence>
<keyword evidence="5" id="KW-0472">Membrane</keyword>